<dbReference type="RefSeq" id="WP_346751371.1">
    <property type="nucleotide sequence ID" value="NZ_JAUJEA010000002.1"/>
</dbReference>
<evidence type="ECO:0000259" key="3">
    <source>
        <dbReference type="Pfam" id="PF12850"/>
    </source>
</evidence>
<dbReference type="Pfam" id="PF12850">
    <property type="entry name" value="Metallophos_2"/>
    <property type="match status" value="1"/>
</dbReference>
<evidence type="ECO:0000256" key="2">
    <source>
        <dbReference type="RuleBase" id="RU362039"/>
    </source>
</evidence>
<proteinExistence type="inferred from homology"/>
<dbReference type="InterPro" id="IPR024654">
    <property type="entry name" value="Calcineurin-like_PHP_lpxH"/>
</dbReference>
<dbReference type="PANTHER" id="PTHR11124">
    <property type="entry name" value="VACUOLAR SORTING PROTEIN VPS29"/>
    <property type="match status" value="1"/>
</dbReference>
<organism evidence="4 5">
    <name type="scientific">Splendidivirga corallicola</name>
    <dbReference type="NCBI Taxonomy" id="3051826"/>
    <lineage>
        <taxon>Bacteria</taxon>
        <taxon>Pseudomonadati</taxon>
        <taxon>Bacteroidota</taxon>
        <taxon>Cytophagia</taxon>
        <taxon>Cytophagales</taxon>
        <taxon>Splendidivirgaceae</taxon>
        <taxon>Splendidivirga</taxon>
    </lineage>
</organism>
<feature type="domain" description="Calcineurin-like phosphoesterase" evidence="3">
    <location>
        <begin position="1"/>
        <end position="150"/>
    </location>
</feature>
<keyword evidence="2" id="KW-0479">Metal-binding</keyword>
<dbReference type="EMBL" id="JAUJEA010000002">
    <property type="protein sequence ID" value="MDN5201345.1"/>
    <property type="molecule type" value="Genomic_DNA"/>
</dbReference>
<dbReference type="Gene3D" id="3.60.21.10">
    <property type="match status" value="1"/>
</dbReference>
<dbReference type="EC" id="3.1.4.-" evidence="2"/>
<dbReference type="InterPro" id="IPR029052">
    <property type="entry name" value="Metallo-depent_PP-like"/>
</dbReference>
<gene>
    <name evidence="4" type="ORF">QQ008_08230</name>
</gene>
<evidence type="ECO:0000256" key="1">
    <source>
        <dbReference type="ARBA" id="ARBA00008950"/>
    </source>
</evidence>
<dbReference type="Proteomes" id="UP001172082">
    <property type="component" value="Unassembled WGS sequence"/>
</dbReference>
<reference evidence="4" key="1">
    <citation type="submission" date="2023-06" db="EMBL/GenBank/DDBJ databases">
        <title>Genomic of Parafulvivirga corallium.</title>
        <authorList>
            <person name="Wang G."/>
        </authorList>
    </citation>
    <scope>NUCLEOTIDE SEQUENCE</scope>
    <source>
        <strain evidence="4">BMA10</strain>
    </source>
</reference>
<dbReference type="SUPFAM" id="SSF56300">
    <property type="entry name" value="Metallo-dependent phosphatases"/>
    <property type="match status" value="1"/>
</dbReference>
<name>A0ABT8KP76_9BACT</name>
<comment type="similarity">
    <text evidence="1 2">Belongs to the metallophosphoesterase superfamily. YfcE family.</text>
</comment>
<comment type="caution">
    <text evidence="4">The sequence shown here is derived from an EMBL/GenBank/DDBJ whole genome shotgun (WGS) entry which is preliminary data.</text>
</comment>
<evidence type="ECO:0000313" key="5">
    <source>
        <dbReference type="Proteomes" id="UP001172082"/>
    </source>
</evidence>
<dbReference type="NCBIfam" id="TIGR00040">
    <property type="entry name" value="yfcE"/>
    <property type="match status" value="1"/>
</dbReference>
<accession>A0ABT8KP76</accession>
<comment type="cofactor">
    <cofactor evidence="2">
        <name>a divalent metal cation</name>
        <dbReference type="ChEBI" id="CHEBI:60240"/>
    </cofactor>
</comment>
<evidence type="ECO:0000313" key="4">
    <source>
        <dbReference type="EMBL" id="MDN5201345.1"/>
    </source>
</evidence>
<protein>
    <recommendedName>
        <fullName evidence="2">Phosphoesterase</fullName>
        <ecNumber evidence="2">3.1.4.-</ecNumber>
    </recommendedName>
</protein>
<keyword evidence="5" id="KW-1185">Reference proteome</keyword>
<dbReference type="InterPro" id="IPR000979">
    <property type="entry name" value="Phosphodiesterase_MJ0936/Vps29"/>
</dbReference>
<sequence>MKIGLISDTHGYLDEKVFKHFESCDEIWHAGDIGTVELADRLEAFKPFKAVYGNIDGQSLRIRYPEHLRFNCNGLNVWMTHIGGYPPKYNKFVKPELQNDTPDIFICGHSHILRIMTDPMLNKLLYLNPGAAGIQGFHKVKTLIRFDINEGNVQNMQVIELGKRG</sequence>